<comment type="caution">
    <text evidence="2">The sequence shown here is derived from an EMBL/GenBank/DDBJ whole genome shotgun (WGS) entry which is preliminary data.</text>
</comment>
<evidence type="ECO:0008006" key="4">
    <source>
        <dbReference type="Google" id="ProtNLM"/>
    </source>
</evidence>
<dbReference type="Proteomes" id="UP001601992">
    <property type="component" value="Unassembled WGS sequence"/>
</dbReference>
<gene>
    <name evidence="2" type="ORF">ACFYXQ_22700</name>
</gene>
<sequence length="177" mass="19885">MHLKGSGPMIKQPNYPSSPTETLPLLEPAHLFQAIAGRSSSTSPLAGWARELGDMHAELIPFQLGDILRQRNPAGEQIHAAIDRAVSEIDAWAARNIPRMKGARTHTHTLGEVISRIAKIYAVTWWTVLHSADSETRHRAWFHLGEARESYAEMVDEIRWRHLQLPLGWTGICRGTE</sequence>
<keyword evidence="3" id="KW-1185">Reference proteome</keyword>
<proteinExistence type="predicted"/>
<dbReference type="EMBL" id="JBIAQY010000007">
    <property type="protein sequence ID" value="MFF3570595.1"/>
    <property type="molecule type" value="Genomic_DNA"/>
</dbReference>
<evidence type="ECO:0000313" key="2">
    <source>
        <dbReference type="EMBL" id="MFF3570595.1"/>
    </source>
</evidence>
<feature type="region of interest" description="Disordered" evidence="1">
    <location>
        <begin position="1"/>
        <end position="22"/>
    </location>
</feature>
<protein>
    <recommendedName>
        <fullName evidence="4">DUF4254 domain-containing protein</fullName>
    </recommendedName>
</protein>
<reference evidence="2 3" key="1">
    <citation type="submission" date="2024-10" db="EMBL/GenBank/DDBJ databases">
        <title>The Natural Products Discovery Center: Release of the First 8490 Sequenced Strains for Exploring Actinobacteria Biosynthetic Diversity.</title>
        <authorList>
            <person name="Kalkreuter E."/>
            <person name="Kautsar S.A."/>
            <person name="Yang D."/>
            <person name="Bader C.D."/>
            <person name="Teijaro C.N."/>
            <person name="Fluegel L."/>
            <person name="Davis C.M."/>
            <person name="Simpson J.R."/>
            <person name="Lauterbach L."/>
            <person name="Steele A.D."/>
            <person name="Gui C."/>
            <person name="Meng S."/>
            <person name="Li G."/>
            <person name="Viehrig K."/>
            <person name="Ye F."/>
            <person name="Su P."/>
            <person name="Kiefer A.F."/>
            <person name="Nichols A."/>
            <person name="Cepeda A.J."/>
            <person name="Yan W."/>
            <person name="Fan B."/>
            <person name="Jiang Y."/>
            <person name="Adhikari A."/>
            <person name="Zheng C.-J."/>
            <person name="Schuster L."/>
            <person name="Cowan T.M."/>
            <person name="Smanski M.J."/>
            <person name="Chevrette M.G."/>
            <person name="De Carvalho L.P.S."/>
            <person name="Shen B."/>
        </authorList>
    </citation>
    <scope>NUCLEOTIDE SEQUENCE [LARGE SCALE GENOMIC DNA]</scope>
    <source>
        <strain evidence="2 3">NPDC002593</strain>
    </source>
</reference>
<organism evidence="2 3">
    <name type="scientific">Nocardia jiangxiensis</name>
    <dbReference type="NCBI Taxonomy" id="282685"/>
    <lineage>
        <taxon>Bacteria</taxon>
        <taxon>Bacillati</taxon>
        <taxon>Actinomycetota</taxon>
        <taxon>Actinomycetes</taxon>
        <taxon>Mycobacteriales</taxon>
        <taxon>Nocardiaceae</taxon>
        <taxon>Nocardia</taxon>
    </lineage>
</organism>
<evidence type="ECO:0000313" key="3">
    <source>
        <dbReference type="Proteomes" id="UP001601992"/>
    </source>
</evidence>
<evidence type="ECO:0000256" key="1">
    <source>
        <dbReference type="SAM" id="MobiDB-lite"/>
    </source>
</evidence>
<accession>A0ABW6S2R6</accession>
<dbReference type="RefSeq" id="WP_157186252.1">
    <property type="nucleotide sequence ID" value="NZ_JBIAQY010000007.1"/>
</dbReference>
<name>A0ABW6S2R6_9NOCA</name>